<dbReference type="InterPro" id="IPR012338">
    <property type="entry name" value="Beta-lactam/transpept-like"/>
</dbReference>
<keyword evidence="3" id="KW-1133">Transmembrane helix</keyword>
<keyword evidence="5" id="KW-0132">Cell division</keyword>
<organism evidence="5 6">
    <name type="scientific">Marinitoga piezophila (strain DSM 14283 / JCM 11233 / KA3)</name>
    <dbReference type="NCBI Taxonomy" id="443254"/>
    <lineage>
        <taxon>Bacteria</taxon>
        <taxon>Thermotogati</taxon>
        <taxon>Thermotogota</taxon>
        <taxon>Thermotogae</taxon>
        <taxon>Petrotogales</taxon>
        <taxon>Petrotogaceae</taxon>
        <taxon>Marinitoga</taxon>
    </lineage>
</organism>
<dbReference type="SMART" id="SM00740">
    <property type="entry name" value="PASTA"/>
    <property type="match status" value="1"/>
</dbReference>
<name>H2J713_MARPK</name>
<evidence type="ECO:0000313" key="6">
    <source>
        <dbReference type="Proteomes" id="UP000007161"/>
    </source>
</evidence>
<evidence type="ECO:0000256" key="1">
    <source>
        <dbReference type="ARBA" id="ARBA00004370"/>
    </source>
</evidence>
<feature type="domain" description="PASTA" evidence="4">
    <location>
        <begin position="491"/>
        <end position="556"/>
    </location>
</feature>
<keyword evidence="6" id="KW-1185">Reference proteome</keyword>
<evidence type="ECO:0000259" key="4">
    <source>
        <dbReference type="PROSITE" id="PS51178"/>
    </source>
</evidence>
<evidence type="ECO:0000313" key="5">
    <source>
        <dbReference type="EMBL" id="AEX86383.1"/>
    </source>
</evidence>
<dbReference type="GO" id="GO:0051301">
    <property type="term" value="P:cell division"/>
    <property type="evidence" value="ECO:0007669"/>
    <property type="project" value="UniProtKB-KW"/>
</dbReference>
<dbReference type="GO" id="GO:0005886">
    <property type="term" value="C:plasma membrane"/>
    <property type="evidence" value="ECO:0007669"/>
    <property type="project" value="TreeGrafter"/>
</dbReference>
<evidence type="ECO:0000256" key="3">
    <source>
        <dbReference type="SAM" id="Phobius"/>
    </source>
</evidence>
<dbReference type="InterPro" id="IPR050515">
    <property type="entry name" value="Beta-lactam/transpept"/>
</dbReference>
<dbReference type="SUPFAM" id="SSF56601">
    <property type="entry name" value="beta-lactamase/transpeptidase-like"/>
    <property type="match status" value="1"/>
</dbReference>
<dbReference type="InterPro" id="IPR001460">
    <property type="entry name" value="PCN-bd_Tpept"/>
</dbReference>
<dbReference type="GO" id="GO:0008658">
    <property type="term" value="F:penicillin binding"/>
    <property type="evidence" value="ECO:0007669"/>
    <property type="project" value="InterPro"/>
</dbReference>
<dbReference type="Proteomes" id="UP000007161">
    <property type="component" value="Chromosome"/>
</dbReference>
<dbReference type="AlphaFoldDB" id="H2J713"/>
<dbReference type="RefSeq" id="WP_014297453.1">
    <property type="nucleotide sequence ID" value="NC_016751.1"/>
</dbReference>
<reference evidence="6" key="2">
    <citation type="submission" date="2012-01" db="EMBL/GenBank/DDBJ databases">
        <title>Complete sequence of chromosome of Marinitoga piezophila KA3.</title>
        <authorList>
            <person name="Lucas S."/>
            <person name="Han J."/>
            <person name="Lapidus A."/>
            <person name="Cheng J.-F."/>
            <person name="Goodwin L."/>
            <person name="Pitluck S."/>
            <person name="Peters L."/>
            <person name="Mikhailova N."/>
            <person name="Teshima H."/>
            <person name="Detter J.C."/>
            <person name="Han C."/>
            <person name="Tapia R."/>
            <person name="Land M."/>
            <person name="Hauser L."/>
            <person name="Kyrpides N."/>
            <person name="Ivanova N."/>
            <person name="Pagani I."/>
            <person name="Jebbar M."/>
            <person name="Vannier P."/>
            <person name="Oger P."/>
            <person name="Cario A."/>
            <person name="Bartlett D."/>
            <person name="Noll K.M."/>
            <person name="Woyke T."/>
        </authorList>
    </citation>
    <scope>NUCLEOTIDE SEQUENCE [LARGE SCALE GENOMIC DNA]</scope>
    <source>
        <strain evidence="6">DSM 14283 / JCM 11233 / KA3</strain>
    </source>
</reference>
<dbReference type="HOGENOM" id="CLU_009289_6_0_0"/>
<feature type="transmembrane region" description="Helical" evidence="3">
    <location>
        <begin position="7"/>
        <end position="27"/>
    </location>
</feature>
<dbReference type="SUPFAM" id="SSF54184">
    <property type="entry name" value="Penicillin-binding protein 2x (pbp-2x), c-terminal domain"/>
    <property type="match status" value="1"/>
</dbReference>
<dbReference type="EMBL" id="CP003257">
    <property type="protein sequence ID" value="AEX86383.1"/>
    <property type="molecule type" value="Genomic_DNA"/>
</dbReference>
<dbReference type="PROSITE" id="PS51178">
    <property type="entry name" value="PASTA"/>
    <property type="match status" value="1"/>
</dbReference>
<protein>
    <submittedName>
        <fullName evidence="5">Cell division protein FtsI/penicillin-binding protein 2</fullName>
    </submittedName>
</protein>
<keyword evidence="5" id="KW-0131">Cell cycle</keyword>
<dbReference type="Gene3D" id="3.30.450.330">
    <property type="match status" value="1"/>
</dbReference>
<reference evidence="5 6" key="1">
    <citation type="journal article" date="2012" name="J. Bacteriol.">
        <title>Complete Genome Sequence of the Thermophilic, Piezophilic, Heterotrophic Bacterium Marinitoga piezophila KA3.</title>
        <authorList>
            <person name="Lucas S."/>
            <person name="Han J."/>
            <person name="Lapidus A."/>
            <person name="Cheng J.F."/>
            <person name="Goodwin L.A."/>
            <person name="Pitluck S."/>
            <person name="Peters L."/>
            <person name="Mikhailova N."/>
            <person name="Teshima H."/>
            <person name="Detter J.C."/>
            <person name="Han C."/>
            <person name="Tapia R."/>
            <person name="Land M."/>
            <person name="Hauser L."/>
            <person name="Kyrpides N.C."/>
            <person name="Ivanova N."/>
            <person name="Pagani I."/>
            <person name="Vannier P."/>
            <person name="Oger P."/>
            <person name="Bartlett D.H."/>
            <person name="Noll K.M."/>
            <person name="Woyke T."/>
            <person name="Jebbar M."/>
        </authorList>
    </citation>
    <scope>NUCLEOTIDE SEQUENCE [LARGE SCALE GENOMIC DNA]</scope>
    <source>
        <strain evidence="6">DSM 14283 / JCM 11233 / KA3</strain>
    </source>
</reference>
<dbReference type="GO" id="GO:0071555">
    <property type="term" value="P:cell wall organization"/>
    <property type="evidence" value="ECO:0007669"/>
    <property type="project" value="TreeGrafter"/>
</dbReference>
<accession>H2J713</accession>
<dbReference type="STRING" id="443254.Marpi_2007"/>
<dbReference type="eggNOG" id="COG0768">
    <property type="taxonomic scope" value="Bacteria"/>
</dbReference>
<dbReference type="Pfam" id="PF00905">
    <property type="entry name" value="Transpeptidase"/>
    <property type="match status" value="1"/>
</dbReference>
<sequence>MARIRLTFLVIIILYVFIISYVLFLNVENSKSSYVINEKNKKTATLLDSKGRIIAIDKPIYEVWLDLKTIRKRGKMDKMKMLLSRYVSEKDLQRDFVDLGQYEDMLEVKTYIPAEILKYSRIYKTYQRIYNTSYGMRKNIGEINKTEYGIEPYLKNNNMINKSEIKLTIDLKMQRIAYEELSKTIKEQDAVGGTVIIMETKTGKIRAVASNYPYNMAFMGYVEPGSTMKPIIYSIALEENIISPYQKFNLKPRIKPVPDVNFTISEVEGHYFNSVDVKDAIAYSSNVAVTMVMKKILENYSEEWLYDKLKRMGLGEKTGVEFSKEISGVFMPPDKWYKITPYQIAIGQGIGVTPIQLVSIFNILANEGKYIKPTFLENKKGKDIQIFSPETADLMKDWLRYTMVKGTARKAYKPGVLIAGKTGTAQKAEAGKGYSEKYYSLFVGFYPASKPKYTIVSIVDDPKHEYYGGEVAAPIATNIFYRLENFKYNNKPEIVEGYIPNLVNKSLYEALFELETIGVDSRKIVIKGNGRYIISQYPKEAKKIEDTDIVILYLGDEKQ</sequence>
<dbReference type="PANTHER" id="PTHR30627">
    <property type="entry name" value="PEPTIDOGLYCAN D,D-TRANSPEPTIDASE"/>
    <property type="match status" value="1"/>
</dbReference>
<keyword evidence="3" id="KW-0812">Transmembrane</keyword>
<keyword evidence="2 3" id="KW-0472">Membrane</keyword>
<dbReference type="InterPro" id="IPR005543">
    <property type="entry name" value="PASTA_dom"/>
</dbReference>
<dbReference type="Gene3D" id="3.40.710.10">
    <property type="entry name" value="DD-peptidase/beta-lactamase superfamily"/>
    <property type="match status" value="1"/>
</dbReference>
<dbReference type="PANTHER" id="PTHR30627:SF1">
    <property type="entry name" value="PEPTIDOGLYCAN D,D-TRANSPEPTIDASE FTSI"/>
    <property type="match status" value="1"/>
</dbReference>
<gene>
    <name evidence="5" type="ordered locus">Marpi_2007</name>
</gene>
<dbReference type="KEGG" id="mpz:Marpi_2007"/>
<comment type="subcellular location">
    <subcellularLocation>
        <location evidence="1">Membrane</location>
    </subcellularLocation>
</comment>
<evidence type="ECO:0000256" key="2">
    <source>
        <dbReference type="ARBA" id="ARBA00023136"/>
    </source>
</evidence>
<proteinExistence type="predicted"/>
<dbReference type="Pfam" id="PF03793">
    <property type="entry name" value="PASTA"/>
    <property type="match status" value="1"/>
</dbReference>